<dbReference type="Pfam" id="PF03772">
    <property type="entry name" value="Competence"/>
    <property type="match status" value="1"/>
</dbReference>
<protein>
    <submittedName>
        <fullName evidence="8">ComE</fullName>
    </submittedName>
</protein>
<reference evidence="8 9" key="1">
    <citation type="journal article" date="2009" name="Environ. Microbiol.">
        <title>Genome sequence of Desulfobacterium autotrophicum HRM2, a marine sulfate reducer oxidizing organic carbon completely to carbon dioxide.</title>
        <authorList>
            <person name="Strittmatter A.W."/>
            <person name="Liesegang H."/>
            <person name="Rabus R."/>
            <person name="Decker I."/>
            <person name="Amann J."/>
            <person name="Andres S."/>
            <person name="Henne A."/>
            <person name="Fricke W.F."/>
            <person name="Martinez-Arias R."/>
            <person name="Bartels D."/>
            <person name="Goesmann A."/>
            <person name="Krause L."/>
            <person name="Puehler A."/>
            <person name="Klenk H.P."/>
            <person name="Richter M."/>
            <person name="Schuler M."/>
            <person name="Gloeckner F.O."/>
            <person name="Meyerdierks A."/>
            <person name="Gottschalk G."/>
            <person name="Amann R."/>
        </authorList>
    </citation>
    <scope>NUCLEOTIDE SEQUENCE [LARGE SCALE GENOMIC DNA]</scope>
    <source>
        <strain evidence="9">ATCC 43914 / DSM 3382 / HRM2</strain>
    </source>
</reference>
<organism evidence="8 9">
    <name type="scientific">Desulforapulum autotrophicum (strain ATCC 43914 / DSM 3382 / VKM B-1955 / HRM2)</name>
    <name type="common">Desulfobacterium autotrophicum</name>
    <dbReference type="NCBI Taxonomy" id="177437"/>
    <lineage>
        <taxon>Bacteria</taxon>
        <taxon>Pseudomonadati</taxon>
        <taxon>Thermodesulfobacteriota</taxon>
        <taxon>Desulfobacteria</taxon>
        <taxon>Desulfobacterales</taxon>
        <taxon>Desulfobacteraceae</taxon>
        <taxon>Desulforapulum</taxon>
    </lineage>
</organism>
<comment type="subcellular location">
    <subcellularLocation>
        <location evidence="1">Cell membrane</location>
        <topology evidence="1">Multi-pass membrane protein</topology>
    </subcellularLocation>
</comment>
<feature type="transmembrane region" description="Helical" evidence="6">
    <location>
        <begin position="254"/>
        <end position="273"/>
    </location>
</feature>
<dbReference type="EMBL" id="CP001087">
    <property type="protein sequence ID" value="ACN15292.1"/>
    <property type="molecule type" value="Genomic_DNA"/>
</dbReference>
<proteinExistence type="predicted"/>
<dbReference type="eggNOG" id="COG0658">
    <property type="taxonomic scope" value="Bacteria"/>
</dbReference>
<dbReference type="InterPro" id="IPR035681">
    <property type="entry name" value="ComA-like_MBL"/>
</dbReference>
<dbReference type="SMART" id="SM00849">
    <property type="entry name" value="Lactamase_B"/>
    <property type="match status" value="1"/>
</dbReference>
<dbReference type="InterPro" id="IPR004797">
    <property type="entry name" value="Competence_ComEC/Rec2"/>
</dbReference>
<evidence type="ECO:0000313" key="8">
    <source>
        <dbReference type="EMBL" id="ACN15292.1"/>
    </source>
</evidence>
<feature type="transmembrane region" description="Helical" evidence="6">
    <location>
        <begin position="337"/>
        <end position="354"/>
    </location>
</feature>
<dbReference type="SUPFAM" id="SSF56281">
    <property type="entry name" value="Metallo-hydrolase/oxidoreductase"/>
    <property type="match status" value="1"/>
</dbReference>
<feature type="transmembrane region" description="Helical" evidence="6">
    <location>
        <begin position="280"/>
        <end position="307"/>
    </location>
</feature>
<dbReference type="InterPro" id="IPR036866">
    <property type="entry name" value="RibonucZ/Hydroxyglut_hydro"/>
</dbReference>
<dbReference type="InterPro" id="IPR052159">
    <property type="entry name" value="Competence_DNA_uptake"/>
</dbReference>
<evidence type="ECO:0000256" key="2">
    <source>
        <dbReference type="ARBA" id="ARBA00022475"/>
    </source>
</evidence>
<dbReference type="eggNOG" id="COG2333">
    <property type="taxonomic scope" value="Bacteria"/>
</dbReference>
<dbReference type="InterPro" id="IPR004477">
    <property type="entry name" value="ComEC_N"/>
</dbReference>
<accession>C0QDM8</accession>
<keyword evidence="5 6" id="KW-0472">Membrane</keyword>
<evidence type="ECO:0000256" key="4">
    <source>
        <dbReference type="ARBA" id="ARBA00022989"/>
    </source>
</evidence>
<feature type="transmembrane region" description="Helical" evidence="6">
    <location>
        <begin position="47"/>
        <end position="69"/>
    </location>
</feature>
<name>C0QDM8_DESAH</name>
<dbReference type="Proteomes" id="UP000000442">
    <property type="component" value="Chromosome"/>
</dbReference>
<dbReference type="PANTHER" id="PTHR30619:SF1">
    <property type="entry name" value="RECOMBINATION PROTEIN 2"/>
    <property type="match status" value="1"/>
</dbReference>
<feature type="transmembrane region" description="Helical" evidence="6">
    <location>
        <begin position="360"/>
        <end position="377"/>
    </location>
</feature>
<keyword evidence="9" id="KW-1185">Reference proteome</keyword>
<keyword evidence="3 6" id="KW-0812">Transmembrane</keyword>
<feature type="domain" description="Metallo-beta-lactamase" evidence="7">
    <location>
        <begin position="557"/>
        <end position="759"/>
    </location>
</feature>
<feature type="transmembrane region" description="Helical" evidence="6">
    <location>
        <begin position="463"/>
        <end position="484"/>
    </location>
</feature>
<dbReference type="AlphaFoldDB" id="C0QDM8"/>
<evidence type="ECO:0000259" key="7">
    <source>
        <dbReference type="SMART" id="SM00849"/>
    </source>
</evidence>
<gene>
    <name evidence="8" type="primary">comE</name>
    <name evidence="8" type="ordered locus">HRM2_21940</name>
</gene>
<dbReference type="STRING" id="177437.HRM2_21940"/>
<dbReference type="KEGG" id="dat:HRM2_21940"/>
<sequence length="818" mass="89865">MPVGLALGCGIAIGRLIPGSKGVEIFCCALLFTVLVMRVLHELPLGIVPAVLFFAVGHCLIQFTVWPVFSENHIVNFCDQKAVWVQGRIASVPVSSNRRIRFELRVEQAGTTRSTAKAAVGKLRLSVYSPCPDLLTALAFNDCIGCSSPLREIRNFNNPGGFDYRGYMGLKGIYCTGWVKGNALVRLPQSRKFQPICLAVNLIQACRRQFGRHIRQNVENQNAAAVLTALVTGNRQWIDQDLGNLFSRAGANHILAISGLHLSIVALVSFNLFNRLFSVFPLLVISGVARKLAAVFTLVPLIFYALLSGFSPSTQRAFTMVAMVMVCLAVEKEADTVNALAAAFIAILIIWPGALFSISFQLSFFAVLFILGGMAVVKKLTADTDTGGSFFNRAIKRVGMFMAVSLFAILGTQPLVMHYFNQISFAGIFTNLILIPGAGFLALPLGLLALFVYPFFVGLSALLVALAGFILGFCIDFLGWVSALSMAWSHAVTPDFVEISCYYLFCFGLFMVFKNMKKRGVLLVVAAFVIFSAREYFLILDRFFNKNVNVFVLDVGQGSAALIEAPQGKRVLIDGGGFSRFSTFDTGERIVAPFLWFRKILTLDAVVLTHPESDHMNGLIYIMDNFKVGRFIKNSEAGKKDNYRDLMAVVEHRRIRVEIVPGLERLNLGDAQLEFLYPLGQRSENANNNSIVSKLTHGNISVLFPGDIMNDAEKEIVRVRGKRLLSTVLVSPHHGSSSSSGGFFLDQVRPKSVIISCGFKNRYGFPHAAVIERYTRRGYRLFETGLAGAVQIISTGSCCEIMTSKGNKFCFISTSCSP</sequence>
<feature type="transmembrane region" description="Helical" evidence="6">
    <location>
        <begin position="520"/>
        <end position="539"/>
    </location>
</feature>
<evidence type="ECO:0000256" key="3">
    <source>
        <dbReference type="ARBA" id="ARBA00022692"/>
    </source>
</evidence>
<keyword evidence="4 6" id="KW-1133">Transmembrane helix</keyword>
<dbReference type="InterPro" id="IPR025405">
    <property type="entry name" value="DUF4131"/>
</dbReference>
<dbReference type="PANTHER" id="PTHR30619">
    <property type="entry name" value="DNA INTERNALIZATION/COMPETENCE PROTEIN COMEC/REC2"/>
    <property type="match status" value="1"/>
</dbReference>
<evidence type="ECO:0000256" key="6">
    <source>
        <dbReference type="SAM" id="Phobius"/>
    </source>
</evidence>
<dbReference type="HOGENOM" id="CLU_010363_2_1_7"/>
<feature type="transmembrane region" description="Helical" evidence="6">
    <location>
        <begin position="398"/>
        <end position="420"/>
    </location>
</feature>
<dbReference type="NCBIfam" id="TIGR00360">
    <property type="entry name" value="ComEC_N-term"/>
    <property type="match status" value="1"/>
</dbReference>
<feature type="transmembrane region" description="Helical" evidence="6">
    <location>
        <begin position="496"/>
        <end position="513"/>
    </location>
</feature>
<evidence type="ECO:0000313" key="9">
    <source>
        <dbReference type="Proteomes" id="UP000000442"/>
    </source>
</evidence>
<dbReference type="GO" id="GO:0005886">
    <property type="term" value="C:plasma membrane"/>
    <property type="evidence" value="ECO:0007669"/>
    <property type="project" value="UniProtKB-SubCell"/>
</dbReference>
<dbReference type="Gene3D" id="3.60.15.10">
    <property type="entry name" value="Ribonuclease Z/Hydroxyacylglutathione hydrolase-like"/>
    <property type="match status" value="1"/>
</dbReference>
<dbReference type="NCBIfam" id="TIGR00361">
    <property type="entry name" value="ComEC_Rec2"/>
    <property type="match status" value="1"/>
</dbReference>
<dbReference type="CDD" id="cd07731">
    <property type="entry name" value="ComA-like_MBL-fold"/>
    <property type="match status" value="1"/>
</dbReference>
<feature type="transmembrane region" description="Helical" evidence="6">
    <location>
        <begin position="432"/>
        <end position="456"/>
    </location>
</feature>
<evidence type="ECO:0000256" key="1">
    <source>
        <dbReference type="ARBA" id="ARBA00004651"/>
    </source>
</evidence>
<evidence type="ECO:0000256" key="5">
    <source>
        <dbReference type="ARBA" id="ARBA00023136"/>
    </source>
</evidence>
<dbReference type="GO" id="GO:0030420">
    <property type="term" value="P:establishment of competence for transformation"/>
    <property type="evidence" value="ECO:0007669"/>
    <property type="project" value="InterPro"/>
</dbReference>
<dbReference type="Pfam" id="PF00753">
    <property type="entry name" value="Lactamase_B"/>
    <property type="match status" value="1"/>
</dbReference>
<keyword evidence="2" id="KW-1003">Cell membrane</keyword>
<dbReference type="InterPro" id="IPR001279">
    <property type="entry name" value="Metallo-B-lactamas"/>
</dbReference>
<dbReference type="Pfam" id="PF13567">
    <property type="entry name" value="DUF4131"/>
    <property type="match status" value="1"/>
</dbReference>